<dbReference type="AlphaFoldDB" id="A0A9P4L7R3"/>
<dbReference type="RefSeq" id="XP_040786951.1">
    <property type="nucleotide sequence ID" value="XM_040927485.1"/>
</dbReference>
<feature type="transmembrane region" description="Helical" evidence="1">
    <location>
        <begin position="109"/>
        <end position="130"/>
    </location>
</feature>
<sequence>FTEDNILRKETAVGVLTFISLILYLFVLLGCINKGAGIDNLYWVSISQSATLPSTLNLGEVRIGYFGLCTNIGHTGELTCFPRDAIPPTSSFASSSPILLAAIALQKHALYPLPAVASTIFLLSTIYYFIVKGRGGRNKKVAKALLGISATLGLASALTCMASARALEGADEILGGVKEVRSGIWLGVLLWIAAS</sequence>
<organism evidence="2 3">
    <name type="scientific">Cucurbitaria berberidis CBS 394.84</name>
    <dbReference type="NCBI Taxonomy" id="1168544"/>
    <lineage>
        <taxon>Eukaryota</taxon>
        <taxon>Fungi</taxon>
        <taxon>Dikarya</taxon>
        <taxon>Ascomycota</taxon>
        <taxon>Pezizomycotina</taxon>
        <taxon>Dothideomycetes</taxon>
        <taxon>Pleosporomycetidae</taxon>
        <taxon>Pleosporales</taxon>
        <taxon>Pleosporineae</taxon>
        <taxon>Cucurbitariaceae</taxon>
        <taxon>Cucurbitaria</taxon>
    </lineage>
</organism>
<protein>
    <submittedName>
        <fullName evidence="2">Uncharacterized protein</fullName>
    </submittedName>
</protein>
<dbReference type="GeneID" id="63844738"/>
<keyword evidence="1" id="KW-0472">Membrane</keyword>
<evidence type="ECO:0000313" key="3">
    <source>
        <dbReference type="Proteomes" id="UP000800039"/>
    </source>
</evidence>
<evidence type="ECO:0000256" key="1">
    <source>
        <dbReference type="SAM" id="Phobius"/>
    </source>
</evidence>
<evidence type="ECO:0000313" key="2">
    <source>
        <dbReference type="EMBL" id="KAF1844388.1"/>
    </source>
</evidence>
<name>A0A9P4L7R3_9PLEO</name>
<feature type="non-terminal residue" evidence="2">
    <location>
        <position position="195"/>
    </location>
</feature>
<gene>
    <name evidence="2" type="ORF">K460DRAFT_263810</name>
</gene>
<reference evidence="2" key="1">
    <citation type="submission" date="2020-01" db="EMBL/GenBank/DDBJ databases">
        <authorList>
            <consortium name="DOE Joint Genome Institute"/>
            <person name="Haridas S."/>
            <person name="Albert R."/>
            <person name="Binder M."/>
            <person name="Bloem J."/>
            <person name="Labutti K."/>
            <person name="Salamov A."/>
            <person name="Andreopoulos B."/>
            <person name="Baker S.E."/>
            <person name="Barry K."/>
            <person name="Bills G."/>
            <person name="Bluhm B.H."/>
            <person name="Cannon C."/>
            <person name="Castanera R."/>
            <person name="Culley D.E."/>
            <person name="Daum C."/>
            <person name="Ezra D."/>
            <person name="Gonzalez J.B."/>
            <person name="Henrissat B."/>
            <person name="Kuo A."/>
            <person name="Liang C."/>
            <person name="Lipzen A."/>
            <person name="Lutzoni F."/>
            <person name="Magnuson J."/>
            <person name="Mondo S."/>
            <person name="Nolan M."/>
            <person name="Ohm R."/>
            <person name="Pangilinan J."/>
            <person name="Park H.-J."/>
            <person name="Ramirez L."/>
            <person name="Alfaro M."/>
            <person name="Sun H."/>
            <person name="Tritt A."/>
            <person name="Yoshinaga Y."/>
            <person name="Zwiers L.-H."/>
            <person name="Turgeon B.G."/>
            <person name="Goodwin S.B."/>
            <person name="Spatafora J.W."/>
            <person name="Crous P.W."/>
            <person name="Grigoriev I.V."/>
        </authorList>
    </citation>
    <scope>NUCLEOTIDE SEQUENCE</scope>
    <source>
        <strain evidence="2">CBS 394.84</strain>
    </source>
</reference>
<proteinExistence type="predicted"/>
<feature type="non-terminal residue" evidence="2">
    <location>
        <position position="1"/>
    </location>
</feature>
<keyword evidence="1" id="KW-1133">Transmembrane helix</keyword>
<dbReference type="Proteomes" id="UP000800039">
    <property type="component" value="Unassembled WGS sequence"/>
</dbReference>
<comment type="caution">
    <text evidence="2">The sequence shown here is derived from an EMBL/GenBank/DDBJ whole genome shotgun (WGS) entry which is preliminary data.</text>
</comment>
<feature type="transmembrane region" description="Helical" evidence="1">
    <location>
        <begin position="142"/>
        <end position="164"/>
    </location>
</feature>
<dbReference type="EMBL" id="ML976617">
    <property type="protein sequence ID" value="KAF1844388.1"/>
    <property type="molecule type" value="Genomic_DNA"/>
</dbReference>
<accession>A0A9P4L7R3</accession>
<feature type="transmembrane region" description="Helical" evidence="1">
    <location>
        <begin position="12"/>
        <end position="32"/>
    </location>
</feature>
<keyword evidence="3" id="KW-1185">Reference proteome</keyword>
<keyword evidence="1" id="KW-0812">Transmembrane</keyword>
<dbReference type="OrthoDB" id="3524679at2759"/>